<feature type="compositionally biased region" description="Polar residues" evidence="2">
    <location>
        <begin position="32"/>
        <end position="44"/>
    </location>
</feature>
<dbReference type="AlphaFoldDB" id="A0A7R9UC07"/>
<evidence type="ECO:0000256" key="1">
    <source>
        <dbReference type="SAM" id="Coils"/>
    </source>
</evidence>
<feature type="compositionally biased region" description="Low complexity" evidence="2">
    <location>
        <begin position="46"/>
        <end position="64"/>
    </location>
</feature>
<gene>
    <name evidence="3" type="ORF">PPYR1160_LOCUS11023</name>
</gene>
<protein>
    <submittedName>
        <fullName evidence="3">Uncharacterized protein</fullName>
    </submittedName>
</protein>
<feature type="coiled-coil region" evidence="1">
    <location>
        <begin position="101"/>
        <end position="139"/>
    </location>
</feature>
<dbReference type="EMBL" id="HBEA01014409">
    <property type="protein sequence ID" value="CAD8261521.1"/>
    <property type="molecule type" value="Transcribed_RNA"/>
</dbReference>
<keyword evidence="1" id="KW-0175">Coiled coil</keyword>
<accession>A0A7R9UC07</accession>
<evidence type="ECO:0000313" key="3">
    <source>
        <dbReference type="EMBL" id="CAD8261521.1"/>
    </source>
</evidence>
<organism evidence="3">
    <name type="scientific">Pinguiococcus pyrenoidosus</name>
    <dbReference type="NCBI Taxonomy" id="172671"/>
    <lineage>
        <taxon>Eukaryota</taxon>
        <taxon>Sar</taxon>
        <taxon>Stramenopiles</taxon>
        <taxon>Ochrophyta</taxon>
        <taxon>Pinguiophyceae</taxon>
        <taxon>Pinguiochrysidales</taxon>
        <taxon>Pinguiochrysidaceae</taxon>
        <taxon>Pinguiococcus</taxon>
    </lineage>
</organism>
<evidence type="ECO:0000256" key="2">
    <source>
        <dbReference type="SAM" id="MobiDB-lite"/>
    </source>
</evidence>
<feature type="region of interest" description="Disordered" evidence="2">
    <location>
        <begin position="28"/>
        <end position="75"/>
    </location>
</feature>
<reference evidence="3" key="1">
    <citation type="submission" date="2021-01" db="EMBL/GenBank/DDBJ databases">
        <authorList>
            <person name="Corre E."/>
            <person name="Pelletier E."/>
            <person name="Niang G."/>
            <person name="Scheremetjew M."/>
            <person name="Finn R."/>
            <person name="Kale V."/>
            <person name="Holt S."/>
            <person name="Cochrane G."/>
            <person name="Meng A."/>
            <person name="Brown T."/>
            <person name="Cohen L."/>
        </authorList>
    </citation>
    <scope>NUCLEOTIDE SEQUENCE</scope>
    <source>
        <strain evidence="3">CCMP2078</strain>
    </source>
</reference>
<name>A0A7R9UC07_9STRA</name>
<proteinExistence type="predicted"/>
<sequence>MSLEDTFENWHRAKRSAALLAPVPSVTPRTLAETSSQTPQNSVAHSAAQTSTSLLSDASSQTSSKRALDSSSQTEVPWISAAERDALAKTAADATALEILISEKDAAVQRLRSLLKAERREARAARAEAERLREALRGKMGTGQTYTDAALDVELCIEDVERLCGKTVQAEALAEALASERERSEALQQRLLEVQTEKAELSARVAQAEAEAVEKRAAQSEAFISMESLRESRGELETLRLELKRAQELLAKERKLREDGQREAEAIHVQALTAAAERESALERSADLDAEYRALEEAQRVMEAKHEDEVRALQERLARFEADEQEATQQVQAFANMVVLELAPLHFSLEPSNELSIRDMCSRLERSNGAMGISLLRDAVAGTLRSLVQRVRKSHSAIEHAKGMLHKESTLAGGTDFMRIYLRPSEDKLDLLEERIHRLQAVVERLSKSVRLKNRAVDDARQGCLLAERVIETLHSEKTEMEMHLQESVRSRLVLAMQVQSLEAELHAEKLQIHTSLAAARDAVSAAHRIQKRFEVETNAREGSIDKEVARC</sequence>
<feature type="coiled-coil region" evidence="1">
    <location>
        <begin position="170"/>
        <end position="330"/>
    </location>
</feature>